<dbReference type="Proteomes" id="UP001152087">
    <property type="component" value="Unassembled WGS sequence"/>
</dbReference>
<comment type="caution">
    <text evidence="3">The sequence shown here is derived from an EMBL/GenBank/DDBJ whole genome shotgun (WGS) entry which is preliminary data.</text>
</comment>
<sequence length="379" mass="42305">MGLTVGQAIGIGFVAGFVGFVGALVLVLYIPTPSVQVVKDGEPVHTIPEPQMIKREADPRTDSLRWFSRRMHPLASVPQIAEVVEFEDFISSFTETCIETPFRPQPLVPESLFDENELVCMAGKPVNGGTWSASISNTATQASAVKCFLAQLIFKRMNPNCPPQECLLPPEIASCYQFICVPHDNRHSKLKLDYKHKIQINKSAGEDLTAIWRESMYLLLESLLTLLPLPPRWFEEGDPREERTLAMVPVIIDALRLESLRTDRGPEDRIERCITGILERSANSALHLLAQPSEWEAVWVANEPGFIVFPEIRLVWNGYTKFSKPAVVDADTVWPIPSDDKEQAGDKQHPEVNAPEQPKPDTEKLSSLEDGHSVTFEAG</sequence>
<gene>
    <name evidence="3" type="ORF">NW755_005535</name>
</gene>
<evidence type="ECO:0000313" key="4">
    <source>
        <dbReference type="Proteomes" id="UP001152087"/>
    </source>
</evidence>
<reference evidence="3" key="1">
    <citation type="submission" date="2022-09" db="EMBL/GenBank/DDBJ databases">
        <title>Fusarium specimens isolated from Avocado Roots.</title>
        <authorList>
            <person name="Stajich J."/>
            <person name="Roper C."/>
            <person name="Heimlech-Rivalta G."/>
        </authorList>
    </citation>
    <scope>NUCLEOTIDE SEQUENCE</scope>
    <source>
        <strain evidence="3">A02</strain>
    </source>
</reference>
<dbReference type="EMBL" id="JAOQAV010000011">
    <property type="protein sequence ID" value="KAJ4190393.1"/>
    <property type="molecule type" value="Genomic_DNA"/>
</dbReference>
<keyword evidence="4" id="KW-1185">Reference proteome</keyword>
<organism evidence="3 4">
    <name type="scientific">Fusarium falciforme</name>
    <dbReference type="NCBI Taxonomy" id="195108"/>
    <lineage>
        <taxon>Eukaryota</taxon>
        <taxon>Fungi</taxon>
        <taxon>Dikarya</taxon>
        <taxon>Ascomycota</taxon>
        <taxon>Pezizomycotina</taxon>
        <taxon>Sordariomycetes</taxon>
        <taxon>Hypocreomycetidae</taxon>
        <taxon>Hypocreales</taxon>
        <taxon>Nectriaceae</taxon>
        <taxon>Fusarium</taxon>
        <taxon>Fusarium solani species complex</taxon>
    </lineage>
</organism>
<keyword evidence="2" id="KW-1133">Transmembrane helix</keyword>
<name>A0A9W8R8W4_9HYPO</name>
<feature type="transmembrane region" description="Helical" evidence="2">
    <location>
        <begin position="6"/>
        <end position="30"/>
    </location>
</feature>
<accession>A0A9W8R8W4</accession>
<dbReference type="AlphaFoldDB" id="A0A9W8R8W4"/>
<protein>
    <submittedName>
        <fullName evidence="3">Uncharacterized protein</fullName>
    </submittedName>
</protein>
<feature type="compositionally biased region" description="Basic and acidic residues" evidence="1">
    <location>
        <begin position="358"/>
        <end position="372"/>
    </location>
</feature>
<keyword evidence="2" id="KW-0812">Transmembrane</keyword>
<evidence type="ECO:0000256" key="2">
    <source>
        <dbReference type="SAM" id="Phobius"/>
    </source>
</evidence>
<proteinExistence type="predicted"/>
<keyword evidence="2" id="KW-0472">Membrane</keyword>
<feature type="region of interest" description="Disordered" evidence="1">
    <location>
        <begin position="335"/>
        <end position="379"/>
    </location>
</feature>
<evidence type="ECO:0000313" key="3">
    <source>
        <dbReference type="EMBL" id="KAJ4190393.1"/>
    </source>
</evidence>
<evidence type="ECO:0000256" key="1">
    <source>
        <dbReference type="SAM" id="MobiDB-lite"/>
    </source>
</evidence>
<feature type="compositionally biased region" description="Basic and acidic residues" evidence="1">
    <location>
        <begin position="338"/>
        <end position="350"/>
    </location>
</feature>